<dbReference type="RefSeq" id="WP_246941954.1">
    <property type="nucleotide sequence ID" value="NZ_JAKGAK010000015.1"/>
</dbReference>
<feature type="transmembrane region" description="Helical" evidence="1">
    <location>
        <begin position="35"/>
        <end position="57"/>
    </location>
</feature>
<protein>
    <submittedName>
        <fullName evidence="2">Uncharacterized protein</fullName>
    </submittedName>
</protein>
<evidence type="ECO:0000256" key="1">
    <source>
        <dbReference type="SAM" id="Phobius"/>
    </source>
</evidence>
<evidence type="ECO:0000313" key="2">
    <source>
        <dbReference type="EMBL" id="MFC4414994.1"/>
    </source>
</evidence>
<keyword evidence="1" id="KW-0812">Transmembrane</keyword>
<sequence>MLLEGFFAYFLFVAFAVWNLRDYSPTLKTYGLSMAEFLVTYIVGNLPFLILAFDLSLQKESVGLVGFLAEEGRPGEIFIYISAFLAPVIYTFLAWYKDANMVWHSLYFILIFACLMVGLHLFLRYRSLQFFENDFADMVSLSLYVVSLSLWYFSIVYYRSLQEQNFSKAKSNDVLEKVKREEY</sequence>
<dbReference type="Proteomes" id="UP001596015">
    <property type="component" value="Unassembled WGS sequence"/>
</dbReference>
<keyword evidence="1" id="KW-1133">Transmembrane helix</keyword>
<keyword evidence="1" id="KW-0472">Membrane</keyword>
<feature type="transmembrane region" description="Helical" evidence="1">
    <location>
        <begin position="6"/>
        <end position="23"/>
    </location>
</feature>
<keyword evidence="3" id="KW-1185">Reference proteome</keyword>
<feature type="transmembrane region" description="Helical" evidence="1">
    <location>
        <begin position="135"/>
        <end position="158"/>
    </location>
</feature>
<feature type="transmembrane region" description="Helical" evidence="1">
    <location>
        <begin position="103"/>
        <end position="123"/>
    </location>
</feature>
<gene>
    <name evidence="2" type="ORF">ACFO0E_00980</name>
</gene>
<feature type="transmembrane region" description="Helical" evidence="1">
    <location>
        <begin position="77"/>
        <end position="96"/>
    </location>
</feature>
<accession>A0ABV8XCI0</accession>
<organism evidence="2 3">
    <name type="scientific">Chromohalobacter beijerinckii</name>
    <dbReference type="NCBI Taxonomy" id="86179"/>
    <lineage>
        <taxon>Bacteria</taxon>
        <taxon>Pseudomonadati</taxon>
        <taxon>Pseudomonadota</taxon>
        <taxon>Gammaproteobacteria</taxon>
        <taxon>Oceanospirillales</taxon>
        <taxon>Halomonadaceae</taxon>
        <taxon>Chromohalobacter</taxon>
    </lineage>
</organism>
<reference evidence="3" key="1">
    <citation type="journal article" date="2019" name="Int. J. Syst. Evol. Microbiol.">
        <title>The Global Catalogue of Microorganisms (GCM) 10K type strain sequencing project: providing services to taxonomists for standard genome sequencing and annotation.</title>
        <authorList>
            <consortium name="The Broad Institute Genomics Platform"/>
            <consortium name="The Broad Institute Genome Sequencing Center for Infectious Disease"/>
            <person name="Wu L."/>
            <person name="Ma J."/>
        </authorList>
    </citation>
    <scope>NUCLEOTIDE SEQUENCE [LARGE SCALE GENOMIC DNA]</scope>
    <source>
        <strain evidence="3">CCUG 49679</strain>
    </source>
</reference>
<name>A0ABV8XCI0_9GAMM</name>
<evidence type="ECO:0000313" key="3">
    <source>
        <dbReference type="Proteomes" id="UP001596015"/>
    </source>
</evidence>
<proteinExistence type="predicted"/>
<dbReference type="EMBL" id="JBHSEO010000006">
    <property type="protein sequence ID" value="MFC4414994.1"/>
    <property type="molecule type" value="Genomic_DNA"/>
</dbReference>
<comment type="caution">
    <text evidence="2">The sequence shown here is derived from an EMBL/GenBank/DDBJ whole genome shotgun (WGS) entry which is preliminary data.</text>
</comment>